<gene>
    <name evidence="1" type="ORF">CINC_LOCUS12632</name>
</gene>
<accession>A0A9N8KZS2</accession>
<organism evidence="1 2">
    <name type="scientific">Chrysodeixis includens</name>
    <name type="common">Soybean looper</name>
    <name type="synonym">Pseudoplusia includens</name>
    <dbReference type="NCBI Taxonomy" id="689277"/>
    <lineage>
        <taxon>Eukaryota</taxon>
        <taxon>Metazoa</taxon>
        <taxon>Ecdysozoa</taxon>
        <taxon>Arthropoda</taxon>
        <taxon>Hexapoda</taxon>
        <taxon>Insecta</taxon>
        <taxon>Pterygota</taxon>
        <taxon>Neoptera</taxon>
        <taxon>Endopterygota</taxon>
        <taxon>Lepidoptera</taxon>
        <taxon>Glossata</taxon>
        <taxon>Ditrysia</taxon>
        <taxon>Noctuoidea</taxon>
        <taxon>Noctuidae</taxon>
        <taxon>Plusiinae</taxon>
        <taxon>Chrysodeixis</taxon>
    </lineage>
</organism>
<evidence type="ECO:0000313" key="2">
    <source>
        <dbReference type="Proteomes" id="UP001154114"/>
    </source>
</evidence>
<name>A0A9N8KZS2_CHRIL</name>
<dbReference type="AlphaFoldDB" id="A0A9N8KZS2"/>
<dbReference type="OrthoDB" id="7419578at2759"/>
<sequence length="242" mass="26925">MLPIAETDDGATARLSMNARHRRTRDRVVTAEMRAVRRRRGWTVVGSETRPSICNSACACGILTAGRCTIVRCLDDCEAGQIMCSVVLRKISNGGTREINRNEIGNIFNICKGQDSPLKSMAKVTSECLCAFTRAHRTLLTERPDPILDFSWRDLSEYFRCIVVARAISAGRAKRWWPCCGGGGSHSRLARAATRAIRPAGYTRSPRTVSHTGKQTVIPLHHTTYLGLPQRPLYPSPKRLQF</sequence>
<dbReference type="EMBL" id="LR824011">
    <property type="protein sequence ID" value="CAD0198359.1"/>
    <property type="molecule type" value="Genomic_DNA"/>
</dbReference>
<proteinExistence type="predicted"/>
<keyword evidence="2" id="KW-1185">Reference proteome</keyword>
<reference evidence="1" key="1">
    <citation type="submission" date="2021-12" db="EMBL/GenBank/DDBJ databases">
        <authorList>
            <person name="King R."/>
        </authorList>
    </citation>
    <scope>NUCLEOTIDE SEQUENCE</scope>
</reference>
<protein>
    <submittedName>
        <fullName evidence="1">Uncharacterized protein</fullName>
    </submittedName>
</protein>
<dbReference type="Proteomes" id="UP001154114">
    <property type="component" value="Chromosome 8"/>
</dbReference>
<evidence type="ECO:0000313" key="1">
    <source>
        <dbReference type="EMBL" id="CAD0198359.1"/>
    </source>
</evidence>